<feature type="transmembrane region" description="Helical" evidence="1">
    <location>
        <begin position="257"/>
        <end position="275"/>
    </location>
</feature>
<keyword evidence="1" id="KW-0472">Membrane</keyword>
<keyword evidence="1" id="KW-0812">Transmembrane</keyword>
<keyword evidence="1" id="KW-1133">Transmembrane helix</keyword>
<dbReference type="InterPro" id="IPR025178">
    <property type="entry name" value="Lnb_N"/>
</dbReference>
<sequence>MVVFLLSLTSNVKAQQYFNNNKNDSIQISLLTCGPGEEVYSLYGHTAIRFHDLKNNQDLVINYGMFSFSQKFFILRFVFGLTDYEMGIMPFDAFMEEYSNEGRWVKEQILNIPLQDKMRIAMAIDKNNLPENRTYRYNYFYDNCTTRARDILINNISEKVETQENQKVNSSYRKEIHKWNGEHCWARWGNDLLLGVNADRSIDGKEQQFLPDNLSNDWETAKIKYPDGKVYRFISKEHYLIDKNASSADNNAIDSNIFNPYSLIGIIIVIMLLTSWKKTKYPVLYKIVMWGVWLITGLCGIIITAMIFSQHPTVSLNLQILLLNPLNLGMLVPALAHNKKYNLTILTCLVLFILGGIIQSYADGLEYLAFILLIVSQRDLLLQLFKNKKQL</sequence>
<evidence type="ECO:0000256" key="1">
    <source>
        <dbReference type="SAM" id="Phobius"/>
    </source>
</evidence>
<organism evidence="4 5">
    <name type="scientific">Prevotella herbatica</name>
    <dbReference type="NCBI Taxonomy" id="2801997"/>
    <lineage>
        <taxon>Bacteria</taxon>
        <taxon>Pseudomonadati</taxon>
        <taxon>Bacteroidota</taxon>
        <taxon>Bacteroidia</taxon>
        <taxon>Bacteroidales</taxon>
        <taxon>Prevotellaceae</taxon>
        <taxon>Prevotella</taxon>
    </lineage>
</organism>
<name>A0ABM7NV16_9BACT</name>
<evidence type="ECO:0000259" key="3">
    <source>
        <dbReference type="Pfam" id="PF25221"/>
    </source>
</evidence>
<feature type="transmembrane region" description="Helical" evidence="1">
    <location>
        <begin position="314"/>
        <end position="336"/>
    </location>
</feature>
<dbReference type="Proteomes" id="UP001319045">
    <property type="component" value="Chromosome"/>
</dbReference>
<evidence type="ECO:0000259" key="2">
    <source>
        <dbReference type="Pfam" id="PF13387"/>
    </source>
</evidence>
<dbReference type="EMBL" id="AP024484">
    <property type="protein sequence ID" value="BCS84215.1"/>
    <property type="molecule type" value="Genomic_DNA"/>
</dbReference>
<feature type="transmembrane region" description="Helical" evidence="1">
    <location>
        <begin position="343"/>
        <end position="361"/>
    </location>
</feature>
<accession>A0ABM7NV16</accession>
<feature type="domain" description="Lnb-like transmembrane" evidence="3">
    <location>
        <begin position="254"/>
        <end position="382"/>
    </location>
</feature>
<evidence type="ECO:0000313" key="4">
    <source>
        <dbReference type="EMBL" id="BCS84215.1"/>
    </source>
</evidence>
<dbReference type="Pfam" id="PF25221">
    <property type="entry name" value="5TMH_Lnb"/>
    <property type="match status" value="1"/>
</dbReference>
<evidence type="ECO:0000313" key="5">
    <source>
        <dbReference type="Proteomes" id="UP001319045"/>
    </source>
</evidence>
<reference evidence="4 5" key="1">
    <citation type="journal article" date="2022" name="Int. J. Syst. Evol. Microbiol.">
        <title>Prevotella herbatica sp. nov., a plant polysaccharide-decomposing anaerobic bacterium isolated from a methanogenic reactor.</title>
        <authorList>
            <person name="Uek A."/>
            <person name="Tonouchi A."/>
            <person name="Kaku N."/>
            <person name="Ueki K."/>
        </authorList>
    </citation>
    <scope>NUCLEOTIDE SEQUENCE [LARGE SCALE GENOMIC DNA]</scope>
    <source>
        <strain evidence="4 5">WR041</strain>
    </source>
</reference>
<protein>
    <submittedName>
        <fullName evidence="4">Membrane protein</fullName>
    </submittedName>
</protein>
<proteinExistence type="predicted"/>
<feature type="domain" description="Lnb N-terminal periplasmic" evidence="2">
    <location>
        <begin position="15"/>
        <end position="163"/>
    </location>
</feature>
<dbReference type="InterPro" id="IPR057436">
    <property type="entry name" value="5TMH_Lnb"/>
</dbReference>
<dbReference type="Pfam" id="PF13387">
    <property type="entry name" value="Lnb_N"/>
    <property type="match status" value="1"/>
</dbReference>
<keyword evidence="5" id="KW-1185">Reference proteome</keyword>
<feature type="transmembrane region" description="Helical" evidence="1">
    <location>
        <begin position="287"/>
        <end position="308"/>
    </location>
</feature>
<gene>
    <name evidence="4" type="ORF">prwr041_01080</name>
</gene>
<dbReference type="RefSeq" id="WP_317194517.1">
    <property type="nucleotide sequence ID" value="NZ_AP024484.1"/>
</dbReference>